<reference evidence="1 2" key="1">
    <citation type="submission" date="2015-07" db="EMBL/GenBank/DDBJ databases">
        <title>The genome of Pseudoloma neurophilia, a relevant intracellular parasite of the zebrafish.</title>
        <authorList>
            <person name="Ndikumana S."/>
            <person name="Pelin A."/>
            <person name="Sanders J."/>
            <person name="Corradi N."/>
        </authorList>
    </citation>
    <scope>NUCLEOTIDE SEQUENCE [LARGE SCALE GENOMIC DNA]</scope>
    <source>
        <strain evidence="1 2">MK1</strain>
    </source>
</reference>
<evidence type="ECO:0000313" key="2">
    <source>
        <dbReference type="Proteomes" id="UP000051530"/>
    </source>
</evidence>
<organism evidence="1 2">
    <name type="scientific">Pseudoloma neurophilia</name>
    <dbReference type="NCBI Taxonomy" id="146866"/>
    <lineage>
        <taxon>Eukaryota</taxon>
        <taxon>Fungi</taxon>
        <taxon>Fungi incertae sedis</taxon>
        <taxon>Microsporidia</taxon>
        <taxon>Pseudoloma</taxon>
    </lineage>
</organism>
<comment type="caution">
    <text evidence="1">The sequence shown here is derived from an EMBL/GenBank/DDBJ whole genome shotgun (WGS) entry which is preliminary data.</text>
</comment>
<sequence length="43" mass="4912">MRLFSFSSFLQTNNSLFINLINDFRKPLGCDTLIKLVSGCPIF</sequence>
<dbReference type="VEuPathDB" id="MicrosporidiaDB:M153_50000314"/>
<accession>A0A0R0M634</accession>
<dbReference type="AlphaFoldDB" id="A0A0R0M634"/>
<dbReference type="Proteomes" id="UP000051530">
    <property type="component" value="Unassembled WGS sequence"/>
</dbReference>
<evidence type="ECO:0000313" key="1">
    <source>
        <dbReference type="EMBL" id="KRH95028.1"/>
    </source>
</evidence>
<protein>
    <submittedName>
        <fullName evidence="1">Uncharacterized protein</fullName>
    </submittedName>
</protein>
<proteinExistence type="predicted"/>
<keyword evidence="2" id="KW-1185">Reference proteome</keyword>
<name>A0A0R0M634_9MICR</name>
<dbReference type="EMBL" id="LGUB01000009">
    <property type="protein sequence ID" value="KRH95028.1"/>
    <property type="molecule type" value="Genomic_DNA"/>
</dbReference>
<gene>
    <name evidence="1" type="ORF">M153_50000314</name>
</gene>